<evidence type="ECO:0000256" key="3">
    <source>
        <dbReference type="ARBA" id="ARBA00022729"/>
    </source>
</evidence>
<dbReference type="NCBIfam" id="TIGR01806">
    <property type="entry name" value="CM_mono2"/>
    <property type="match status" value="1"/>
</dbReference>
<dbReference type="GO" id="GO:0004106">
    <property type="term" value="F:chorismate mutase activity"/>
    <property type="evidence" value="ECO:0007669"/>
    <property type="project" value="UniProtKB-EC"/>
</dbReference>
<dbReference type="InterPro" id="IPR002701">
    <property type="entry name" value="CM_II_prokaryot"/>
</dbReference>
<accession>A0ABU6FJF4</accession>
<dbReference type="PANTHER" id="PTHR38041:SF2">
    <property type="entry name" value="SECRETED CHORISMATE MUTASE"/>
    <property type="match status" value="1"/>
</dbReference>
<protein>
    <recommendedName>
        <fullName evidence="2">chorismate mutase</fullName>
        <ecNumber evidence="2">5.4.99.5</ecNumber>
    </recommendedName>
</protein>
<dbReference type="NCBIfam" id="NF006741">
    <property type="entry name" value="PRK09269.1"/>
    <property type="match status" value="1"/>
</dbReference>
<dbReference type="InterPro" id="IPR036979">
    <property type="entry name" value="CM_dom_sf"/>
</dbReference>
<dbReference type="RefSeq" id="WP_326022596.1">
    <property type="nucleotide sequence ID" value="NZ_JAOZYC010000184.1"/>
</dbReference>
<proteinExistence type="predicted"/>
<dbReference type="SUPFAM" id="SSF48600">
    <property type="entry name" value="Chorismate mutase II"/>
    <property type="match status" value="1"/>
</dbReference>
<dbReference type="SMART" id="SM00830">
    <property type="entry name" value="CM_2"/>
    <property type="match status" value="1"/>
</dbReference>
<dbReference type="PANTHER" id="PTHR38041">
    <property type="entry name" value="CHORISMATE MUTASE"/>
    <property type="match status" value="1"/>
</dbReference>
<dbReference type="Proteomes" id="UP001354931">
    <property type="component" value="Unassembled WGS sequence"/>
</dbReference>
<feature type="domain" description="Chorismate mutase" evidence="5">
    <location>
        <begin position="1"/>
        <end position="93"/>
    </location>
</feature>
<dbReference type="InterPro" id="IPR008240">
    <property type="entry name" value="Chorismate_mutase_periplasmic"/>
</dbReference>
<feature type="non-terminal residue" evidence="6">
    <location>
        <position position="1"/>
    </location>
</feature>
<gene>
    <name evidence="6" type="ORF">OKJ99_36430</name>
</gene>
<keyword evidence="3" id="KW-0732">Signal</keyword>
<evidence type="ECO:0000259" key="5">
    <source>
        <dbReference type="PROSITE" id="PS51168"/>
    </source>
</evidence>
<organism evidence="6 7">
    <name type="scientific">Streptomyces endophyticus</name>
    <dbReference type="NCBI Taxonomy" id="714166"/>
    <lineage>
        <taxon>Bacteria</taxon>
        <taxon>Bacillati</taxon>
        <taxon>Actinomycetota</taxon>
        <taxon>Actinomycetes</taxon>
        <taxon>Kitasatosporales</taxon>
        <taxon>Streptomycetaceae</taxon>
        <taxon>Streptomyces</taxon>
    </lineage>
</organism>
<name>A0ABU6FJF4_9ACTN</name>
<dbReference type="InterPro" id="IPR051331">
    <property type="entry name" value="Chorismate_mutase-related"/>
</dbReference>
<keyword evidence="4 6" id="KW-0413">Isomerase</keyword>
<dbReference type="Gene3D" id="1.20.59.10">
    <property type="entry name" value="Chorismate mutase"/>
    <property type="match status" value="1"/>
</dbReference>
<keyword evidence="7" id="KW-1185">Reference proteome</keyword>
<reference evidence="6 7" key="1">
    <citation type="submission" date="2022-10" db="EMBL/GenBank/DDBJ databases">
        <authorList>
            <person name="Xie J."/>
            <person name="Shen N."/>
        </authorList>
    </citation>
    <scope>NUCLEOTIDE SEQUENCE [LARGE SCALE GENOMIC DNA]</scope>
    <source>
        <strain evidence="6 7">YIM65594</strain>
    </source>
</reference>
<evidence type="ECO:0000313" key="6">
    <source>
        <dbReference type="EMBL" id="MEB8342991.1"/>
    </source>
</evidence>
<evidence type="ECO:0000256" key="4">
    <source>
        <dbReference type="ARBA" id="ARBA00023235"/>
    </source>
</evidence>
<dbReference type="Pfam" id="PF01817">
    <property type="entry name" value="CM_2"/>
    <property type="match status" value="1"/>
</dbReference>
<evidence type="ECO:0000256" key="2">
    <source>
        <dbReference type="ARBA" id="ARBA00012404"/>
    </source>
</evidence>
<dbReference type="InterPro" id="IPR036263">
    <property type="entry name" value="Chorismate_II_sf"/>
</dbReference>
<dbReference type="EC" id="5.4.99.5" evidence="2"/>
<evidence type="ECO:0000313" key="7">
    <source>
        <dbReference type="Proteomes" id="UP001354931"/>
    </source>
</evidence>
<evidence type="ECO:0000256" key="1">
    <source>
        <dbReference type="ARBA" id="ARBA00004817"/>
    </source>
</evidence>
<comment type="caution">
    <text evidence="6">The sequence shown here is derived from an EMBL/GenBank/DDBJ whole genome shotgun (WGS) entry which is preliminary data.</text>
</comment>
<sequence>AAAPAAAASQTAHADPHALAAITSLATERLALADKVAAAKYGTDAPIDDPARERQILDDVAERSAGLGIDPAFAQSVFRDQIEANKVVQRGLYARWDAHPEQRPTERPDLATEVRPQLDRITTRLLDALGEMAPTRTSAACGPLLTAAALRDAHARGFDALHLKGLARALPSVCAS</sequence>
<dbReference type="EMBL" id="JAOZYC010000184">
    <property type="protein sequence ID" value="MEB8342991.1"/>
    <property type="molecule type" value="Genomic_DNA"/>
</dbReference>
<comment type="pathway">
    <text evidence="1">Metabolic intermediate biosynthesis; prephenate biosynthesis; prephenate from chorismate: step 1/1.</text>
</comment>
<dbReference type="PROSITE" id="PS51168">
    <property type="entry name" value="CHORISMATE_MUT_2"/>
    <property type="match status" value="1"/>
</dbReference>